<keyword evidence="3" id="KW-1185">Reference proteome</keyword>
<proteinExistence type="predicted"/>
<feature type="compositionally biased region" description="Basic and acidic residues" evidence="1">
    <location>
        <begin position="32"/>
        <end position="54"/>
    </location>
</feature>
<feature type="region of interest" description="Disordered" evidence="1">
    <location>
        <begin position="20"/>
        <end position="54"/>
    </location>
</feature>
<dbReference type="RefSeq" id="WP_345000717.1">
    <property type="nucleotide sequence ID" value="NZ_BAABFR010000121.1"/>
</dbReference>
<name>A0ABP8KDK2_9ACTN</name>
<evidence type="ECO:0000256" key="1">
    <source>
        <dbReference type="SAM" id="MobiDB-lite"/>
    </source>
</evidence>
<protein>
    <submittedName>
        <fullName evidence="2">Uncharacterized protein</fullName>
    </submittedName>
</protein>
<sequence>MPGRREWSADDVARVFGEELPEQVRDAAQASDDARADGGGERDRWIADNRPPHH</sequence>
<dbReference type="Proteomes" id="UP001500635">
    <property type="component" value="Unassembled WGS sequence"/>
</dbReference>
<comment type="caution">
    <text evidence="2">The sequence shown here is derived from an EMBL/GenBank/DDBJ whole genome shotgun (WGS) entry which is preliminary data.</text>
</comment>
<organism evidence="2 3">
    <name type="scientific">Tsukamurella soli</name>
    <dbReference type="NCBI Taxonomy" id="644556"/>
    <lineage>
        <taxon>Bacteria</taxon>
        <taxon>Bacillati</taxon>
        <taxon>Actinomycetota</taxon>
        <taxon>Actinomycetes</taxon>
        <taxon>Mycobacteriales</taxon>
        <taxon>Tsukamurellaceae</taxon>
        <taxon>Tsukamurella</taxon>
    </lineage>
</organism>
<evidence type="ECO:0000313" key="2">
    <source>
        <dbReference type="EMBL" id="GAA4404358.1"/>
    </source>
</evidence>
<gene>
    <name evidence="2" type="ORF">GCM10023147_46730</name>
</gene>
<dbReference type="EMBL" id="BAABFR010000121">
    <property type="protein sequence ID" value="GAA4404358.1"/>
    <property type="molecule type" value="Genomic_DNA"/>
</dbReference>
<evidence type="ECO:0000313" key="3">
    <source>
        <dbReference type="Proteomes" id="UP001500635"/>
    </source>
</evidence>
<reference evidence="3" key="1">
    <citation type="journal article" date="2019" name="Int. J. Syst. Evol. Microbiol.">
        <title>The Global Catalogue of Microorganisms (GCM) 10K type strain sequencing project: providing services to taxonomists for standard genome sequencing and annotation.</title>
        <authorList>
            <consortium name="The Broad Institute Genomics Platform"/>
            <consortium name="The Broad Institute Genome Sequencing Center for Infectious Disease"/>
            <person name="Wu L."/>
            <person name="Ma J."/>
        </authorList>
    </citation>
    <scope>NUCLEOTIDE SEQUENCE [LARGE SCALE GENOMIC DNA]</scope>
    <source>
        <strain evidence="3">JCM 17688</strain>
    </source>
</reference>
<accession>A0ABP8KDK2</accession>